<comment type="caution">
    <text evidence="11">The sequence shown here is derived from an EMBL/GenBank/DDBJ whole genome shotgun (WGS) entry which is preliminary data.</text>
</comment>
<evidence type="ECO:0000256" key="6">
    <source>
        <dbReference type="ARBA" id="ARBA00022500"/>
    </source>
</evidence>
<dbReference type="Gene3D" id="1.10.287.1700">
    <property type="match status" value="1"/>
</dbReference>
<keyword evidence="11" id="KW-0966">Cell projection</keyword>
<organism evidence="11 12">
    <name type="scientific">Marinicrinis sediminis</name>
    <dbReference type="NCBI Taxonomy" id="1652465"/>
    <lineage>
        <taxon>Bacteria</taxon>
        <taxon>Bacillati</taxon>
        <taxon>Bacillota</taxon>
        <taxon>Bacilli</taxon>
        <taxon>Bacillales</taxon>
        <taxon>Paenibacillaceae</taxon>
    </lineage>
</organism>
<keyword evidence="12" id="KW-1185">Reference proteome</keyword>
<gene>
    <name evidence="11" type="primary">fliJ</name>
    <name evidence="11" type="ORF">ACFSUC_00595</name>
</gene>
<keyword evidence="11" id="KW-0969">Cilium</keyword>
<keyword evidence="5" id="KW-1003">Cell membrane</keyword>
<dbReference type="Proteomes" id="UP001597497">
    <property type="component" value="Unassembled WGS sequence"/>
</dbReference>
<comment type="similarity">
    <text evidence="2">Belongs to the FliJ family.</text>
</comment>
<evidence type="ECO:0000256" key="2">
    <source>
        <dbReference type="ARBA" id="ARBA00010004"/>
    </source>
</evidence>
<comment type="subcellular location">
    <subcellularLocation>
        <location evidence="1">Cell membrane</location>
        <topology evidence="1">Peripheral membrane protein</topology>
        <orientation evidence="1">Cytoplasmic side</orientation>
    </subcellularLocation>
</comment>
<evidence type="ECO:0000256" key="9">
    <source>
        <dbReference type="ARBA" id="ARBA00023136"/>
    </source>
</evidence>
<dbReference type="Pfam" id="PF02050">
    <property type="entry name" value="FliJ"/>
    <property type="match status" value="1"/>
</dbReference>
<evidence type="ECO:0000256" key="1">
    <source>
        <dbReference type="ARBA" id="ARBA00004413"/>
    </source>
</evidence>
<keyword evidence="4" id="KW-0813">Transport</keyword>
<keyword evidence="10" id="KW-1006">Bacterial flagellum protein export</keyword>
<evidence type="ECO:0000313" key="11">
    <source>
        <dbReference type="EMBL" id="MFD2670102.1"/>
    </source>
</evidence>
<dbReference type="RefSeq" id="WP_379927445.1">
    <property type="nucleotide sequence ID" value="NZ_JBHUMM010000001.1"/>
</dbReference>
<keyword evidence="11" id="KW-0282">Flagellum</keyword>
<evidence type="ECO:0000256" key="3">
    <source>
        <dbReference type="ARBA" id="ARBA00020392"/>
    </source>
</evidence>
<protein>
    <recommendedName>
        <fullName evidence="3">Flagellar FliJ protein</fullName>
    </recommendedName>
</protein>
<dbReference type="EMBL" id="JBHUMM010000001">
    <property type="protein sequence ID" value="MFD2670102.1"/>
    <property type="molecule type" value="Genomic_DNA"/>
</dbReference>
<evidence type="ECO:0000313" key="12">
    <source>
        <dbReference type="Proteomes" id="UP001597497"/>
    </source>
</evidence>
<accession>A0ABW5R520</accession>
<dbReference type="InterPro" id="IPR012823">
    <property type="entry name" value="Flagell_FliJ"/>
</dbReference>
<keyword evidence="9" id="KW-0472">Membrane</keyword>
<reference evidence="12" key="1">
    <citation type="journal article" date="2019" name="Int. J. Syst. Evol. Microbiol.">
        <title>The Global Catalogue of Microorganisms (GCM) 10K type strain sequencing project: providing services to taxonomists for standard genome sequencing and annotation.</title>
        <authorList>
            <consortium name="The Broad Institute Genomics Platform"/>
            <consortium name="The Broad Institute Genome Sequencing Center for Infectious Disease"/>
            <person name="Wu L."/>
            <person name="Ma J."/>
        </authorList>
    </citation>
    <scope>NUCLEOTIDE SEQUENCE [LARGE SCALE GENOMIC DNA]</scope>
    <source>
        <strain evidence="12">KCTC 33676</strain>
    </source>
</reference>
<dbReference type="InterPro" id="IPR053716">
    <property type="entry name" value="Flag_assembly_chemotaxis_eff"/>
</dbReference>
<keyword evidence="7" id="KW-1005">Bacterial flagellum biogenesis</keyword>
<dbReference type="NCBIfam" id="TIGR02473">
    <property type="entry name" value="flagell_FliJ"/>
    <property type="match status" value="1"/>
</dbReference>
<sequence>MKFRYPYQKIVDLKENETQQAQWMLSTSLHQLQSEETSLEQLYIQKRQVQEQILSHSASGSSISELQRLQDYLAFLEVRIQAQSDSVQHATERVHQHQRELQSRKINEQTWNKAREKALYTHMKESIKKEQAILDDLVSVRNG</sequence>
<evidence type="ECO:0000256" key="4">
    <source>
        <dbReference type="ARBA" id="ARBA00022448"/>
    </source>
</evidence>
<evidence type="ECO:0000256" key="5">
    <source>
        <dbReference type="ARBA" id="ARBA00022475"/>
    </source>
</evidence>
<evidence type="ECO:0000256" key="10">
    <source>
        <dbReference type="ARBA" id="ARBA00023225"/>
    </source>
</evidence>
<proteinExistence type="inferred from homology"/>
<keyword evidence="6" id="KW-0145">Chemotaxis</keyword>
<keyword evidence="8" id="KW-0653">Protein transport</keyword>
<name>A0ABW5R520_9BACL</name>
<evidence type="ECO:0000256" key="7">
    <source>
        <dbReference type="ARBA" id="ARBA00022795"/>
    </source>
</evidence>
<evidence type="ECO:0000256" key="8">
    <source>
        <dbReference type="ARBA" id="ARBA00022927"/>
    </source>
</evidence>